<dbReference type="CDD" id="cd00121">
    <property type="entry name" value="MATH"/>
    <property type="match status" value="1"/>
</dbReference>
<dbReference type="AlphaFoldDB" id="A0A835ACW3"/>
<evidence type="ECO:0000256" key="1">
    <source>
        <dbReference type="ARBA" id="ARBA00004906"/>
    </source>
</evidence>
<evidence type="ECO:0000259" key="3">
    <source>
        <dbReference type="PROSITE" id="PS50144"/>
    </source>
</evidence>
<comment type="caution">
    <text evidence="4">The sequence shown here is derived from an EMBL/GenBank/DDBJ whole genome shotgun (WGS) entry which is preliminary data.</text>
</comment>
<name>A0A835ACW3_9POAL</name>
<evidence type="ECO:0000313" key="4">
    <source>
        <dbReference type="EMBL" id="KAF8658673.1"/>
    </source>
</evidence>
<accession>A0A835ACW3</accession>
<dbReference type="EMBL" id="JACEFO010002479">
    <property type="protein sequence ID" value="KAF8658673.1"/>
    <property type="molecule type" value="Genomic_DNA"/>
</dbReference>
<sequence>MPPAVSMDLTEAARYVQVFKINGFTVTKEKPGYTASTVCAVGGLDWRIEFHPKSSNPHRRYDASDWIMLRLRLISRGGATTSGVAASFSCRLMDPSSPAGSYLDPEEITSSVFHENHSLEIFLARRTDLQGSSSGSQRQYVKDDSILVQCAINVLADGKPPKYPAAAKASLRVPSSDLRQQFGELLRSNKGADVTFLVAGEHVAAHRSVLAARSPVFMAELFGDDDIMKEEKAAAPPCVVEVKGLEVEVFRAMHLEAFCPSVLTELLKLVVEGHRHK</sequence>
<organism evidence="4 5">
    <name type="scientific">Digitaria exilis</name>
    <dbReference type="NCBI Taxonomy" id="1010633"/>
    <lineage>
        <taxon>Eukaryota</taxon>
        <taxon>Viridiplantae</taxon>
        <taxon>Streptophyta</taxon>
        <taxon>Embryophyta</taxon>
        <taxon>Tracheophyta</taxon>
        <taxon>Spermatophyta</taxon>
        <taxon>Magnoliopsida</taxon>
        <taxon>Liliopsida</taxon>
        <taxon>Poales</taxon>
        <taxon>Poaceae</taxon>
        <taxon>PACMAD clade</taxon>
        <taxon>Panicoideae</taxon>
        <taxon>Panicodae</taxon>
        <taxon>Paniceae</taxon>
        <taxon>Anthephorinae</taxon>
        <taxon>Digitaria</taxon>
    </lineage>
</organism>
<dbReference type="PANTHER" id="PTHR26379:SF314">
    <property type="entry name" value="OS06G0668300 PROTEIN"/>
    <property type="match status" value="1"/>
</dbReference>
<dbReference type="InterPro" id="IPR008974">
    <property type="entry name" value="TRAF-like"/>
</dbReference>
<dbReference type="InterPro" id="IPR000210">
    <property type="entry name" value="BTB/POZ_dom"/>
</dbReference>
<keyword evidence="5" id="KW-1185">Reference proteome</keyword>
<evidence type="ECO:0000313" key="5">
    <source>
        <dbReference type="Proteomes" id="UP000636709"/>
    </source>
</evidence>
<dbReference type="Gene3D" id="3.30.710.10">
    <property type="entry name" value="Potassium Channel Kv1.1, Chain A"/>
    <property type="match status" value="1"/>
</dbReference>
<proteinExistence type="predicted"/>
<dbReference type="SUPFAM" id="SSF54695">
    <property type="entry name" value="POZ domain"/>
    <property type="match status" value="1"/>
</dbReference>
<dbReference type="SUPFAM" id="SSF49599">
    <property type="entry name" value="TRAF domain-like"/>
    <property type="match status" value="1"/>
</dbReference>
<feature type="domain" description="MATH" evidence="3">
    <location>
        <begin position="14"/>
        <end position="152"/>
    </location>
</feature>
<evidence type="ECO:0000259" key="2">
    <source>
        <dbReference type="PROSITE" id="PS50097"/>
    </source>
</evidence>
<dbReference type="GO" id="GO:0016567">
    <property type="term" value="P:protein ubiquitination"/>
    <property type="evidence" value="ECO:0007669"/>
    <property type="project" value="InterPro"/>
</dbReference>
<dbReference type="Gene3D" id="2.60.210.10">
    <property type="entry name" value="Apoptosis, Tumor Necrosis Factor Receptor Associated Protein 2, Chain A"/>
    <property type="match status" value="1"/>
</dbReference>
<dbReference type="PROSITE" id="PS50097">
    <property type="entry name" value="BTB"/>
    <property type="match status" value="1"/>
</dbReference>
<dbReference type="Pfam" id="PF00651">
    <property type="entry name" value="BTB"/>
    <property type="match status" value="1"/>
</dbReference>
<dbReference type="InterPro" id="IPR045005">
    <property type="entry name" value="BPM1-6"/>
</dbReference>
<gene>
    <name evidence="4" type="ORF">HU200_059147</name>
</gene>
<dbReference type="InterPro" id="IPR011333">
    <property type="entry name" value="SKP1/BTB/POZ_sf"/>
</dbReference>
<dbReference type="PANTHER" id="PTHR26379">
    <property type="entry name" value="BTB/POZ AND MATH DOMAIN-CONTAINING PROTEIN 1"/>
    <property type="match status" value="1"/>
</dbReference>
<protein>
    <submittedName>
        <fullName evidence="4">Uncharacterized protein</fullName>
    </submittedName>
</protein>
<dbReference type="OrthoDB" id="718203at2759"/>
<dbReference type="InterPro" id="IPR002083">
    <property type="entry name" value="MATH/TRAF_dom"/>
</dbReference>
<dbReference type="PROSITE" id="PS50144">
    <property type="entry name" value="MATH"/>
    <property type="match status" value="1"/>
</dbReference>
<dbReference type="Proteomes" id="UP000636709">
    <property type="component" value="Unassembled WGS sequence"/>
</dbReference>
<feature type="domain" description="BTB" evidence="2">
    <location>
        <begin position="192"/>
        <end position="253"/>
    </location>
</feature>
<reference evidence="4" key="1">
    <citation type="submission" date="2020-07" db="EMBL/GenBank/DDBJ databases">
        <title>Genome sequence and genetic diversity analysis of an under-domesticated orphan crop, white fonio (Digitaria exilis).</title>
        <authorList>
            <person name="Bennetzen J.L."/>
            <person name="Chen S."/>
            <person name="Ma X."/>
            <person name="Wang X."/>
            <person name="Yssel A.E.J."/>
            <person name="Chaluvadi S.R."/>
            <person name="Johnson M."/>
            <person name="Gangashetty P."/>
            <person name="Hamidou F."/>
            <person name="Sanogo M.D."/>
            <person name="Zwaenepoel A."/>
            <person name="Wallace J."/>
            <person name="Van De Peer Y."/>
            <person name="Van Deynze A."/>
        </authorList>
    </citation>
    <scope>NUCLEOTIDE SEQUENCE</scope>
    <source>
        <tissue evidence="4">Leaves</tissue>
    </source>
</reference>
<comment type="pathway">
    <text evidence="1">Protein modification; protein ubiquitination.</text>
</comment>